<accession>A0AA41WQF4</accession>
<dbReference type="PANTHER" id="PTHR30097">
    <property type="entry name" value="CATION EFFLUX SYSTEM PROTEIN CUSB"/>
    <property type="match status" value="1"/>
</dbReference>
<dbReference type="InterPro" id="IPR058649">
    <property type="entry name" value="CzcB_C"/>
</dbReference>
<name>A0AA41WQF4_9RALS</name>
<dbReference type="Gene3D" id="2.40.30.170">
    <property type="match status" value="1"/>
</dbReference>
<evidence type="ECO:0000259" key="4">
    <source>
        <dbReference type="Pfam" id="PF25975"/>
    </source>
</evidence>
<keyword evidence="1" id="KW-0813">Transport</keyword>
<dbReference type="Gene3D" id="2.40.50.100">
    <property type="match status" value="1"/>
</dbReference>
<sequence length="361" mass="36712">MSFKRIVAASACIALIAFPLEQAAAQAGAQVVPLSAEQARSLGVRFSPVAASSGLEVGTHARVVFKPDAQYVVAAPYAGMVPRVLVSIGQTVRAGQPLAGFLSPQLFETSRALTEANSQARLAQQSLARDKALYDDGIIAASRWQATQARAAEAGAMVKARRAELASAGIAFSGAGGEAQLVASRGGVVSEVNAVPGARVEAAAPLFRIVDPAALELDMLVGRDIPVPATGDRIEIAQRGAGGTVIGVAPSGDGTAGVRVRASLERRGDLRAGESVNVTLKLRSAANANAPGLLRVPVAALVYVRGAPGVFVATDKGFRFQDVAVASTDDAIAVVRANLPAGTRVAVTGVGALKGLLAGEQ</sequence>
<dbReference type="EMBL" id="JAMYWC010000001">
    <property type="protein sequence ID" value="MCP1170874.1"/>
    <property type="molecule type" value="Genomic_DNA"/>
</dbReference>
<dbReference type="PANTHER" id="PTHR30097:SF4">
    <property type="entry name" value="SLR6042 PROTEIN"/>
    <property type="match status" value="1"/>
</dbReference>
<evidence type="ECO:0000313" key="5">
    <source>
        <dbReference type="EMBL" id="MCP1170874.1"/>
    </source>
</evidence>
<keyword evidence="6" id="KW-1185">Reference proteome</keyword>
<dbReference type="Gene3D" id="2.40.420.20">
    <property type="match status" value="1"/>
</dbReference>
<feature type="domain" description="CzcB-like C-terminal circularly permuted SH3-like" evidence="4">
    <location>
        <begin position="295"/>
        <end position="353"/>
    </location>
</feature>
<evidence type="ECO:0000256" key="2">
    <source>
        <dbReference type="SAM" id="SignalP"/>
    </source>
</evidence>
<organism evidence="5 6">
    <name type="scientific">Ralstonia chuxiongensis</name>
    <dbReference type="NCBI Taxonomy" id="2957504"/>
    <lineage>
        <taxon>Bacteria</taxon>
        <taxon>Pseudomonadati</taxon>
        <taxon>Pseudomonadota</taxon>
        <taxon>Betaproteobacteria</taxon>
        <taxon>Burkholderiales</taxon>
        <taxon>Burkholderiaceae</taxon>
        <taxon>Ralstonia</taxon>
    </lineage>
</organism>
<evidence type="ECO:0000259" key="3">
    <source>
        <dbReference type="Pfam" id="PF25919"/>
    </source>
</evidence>
<keyword evidence="2" id="KW-0732">Signal</keyword>
<dbReference type="GO" id="GO:0015679">
    <property type="term" value="P:plasma membrane copper ion transport"/>
    <property type="evidence" value="ECO:0007669"/>
    <property type="project" value="TreeGrafter"/>
</dbReference>
<protein>
    <submittedName>
        <fullName evidence="5">Efflux RND transporter periplasmic adaptor subunit</fullName>
    </submittedName>
</protein>
<dbReference type="Pfam" id="PF25919">
    <property type="entry name" value="BSH_CusB"/>
    <property type="match status" value="1"/>
</dbReference>
<dbReference type="GO" id="GO:0046914">
    <property type="term" value="F:transition metal ion binding"/>
    <property type="evidence" value="ECO:0007669"/>
    <property type="project" value="TreeGrafter"/>
</dbReference>
<dbReference type="InterPro" id="IPR051909">
    <property type="entry name" value="MFP_Cation_Efflux"/>
</dbReference>
<dbReference type="SUPFAM" id="SSF111369">
    <property type="entry name" value="HlyD-like secretion proteins"/>
    <property type="match status" value="1"/>
</dbReference>
<feature type="domain" description="CusB-like barrel-sandwich hybrid" evidence="3">
    <location>
        <begin position="72"/>
        <end position="209"/>
    </location>
</feature>
<gene>
    <name evidence="5" type="ORF">NKG59_00825</name>
</gene>
<dbReference type="RefSeq" id="WP_253534390.1">
    <property type="nucleotide sequence ID" value="NZ_JAMYWC010000001.1"/>
</dbReference>
<comment type="caution">
    <text evidence="5">The sequence shown here is derived from an EMBL/GenBank/DDBJ whole genome shotgun (WGS) entry which is preliminary data.</text>
</comment>
<dbReference type="GO" id="GO:0060003">
    <property type="term" value="P:copper ion export"/>
    <property type="evidence" value="ECO:0007669"/>
    <property type="project" value="TreeGrafter"/>
</dbReference>
<dbReference type="Proteomes" id="UP001162793">
    <property type="component" value="Unassembled WGS sequence"/>
</dbReference>
<dbReference type="InterPro" id="IPR058790">
    <property type="entry name" value="BSH_CusB"/>
</dbReference>
<evidence type="ECO:0000256" key="1">
    <source>
        <dbReference type="ARBA" id="ARBA00022448"/>
    </source>
</evidence>
<proteinExistence type="predicted"/>
<dbReference type="Pfam" id="PF25975">
    <property type="entry name" value="CzcB_C"/>
    <property type="match status" value="1"/>
</dbReference>
<dbReference type="AlphaFoldDB" id="A0AA41WQF4"/>
<reference evidence="6" key="1">
    <citation type="journal article" date="2023" name="Front. Microbiol.">
        <title>Ralstonia chuxiongensis sp. nov., Ralstonia mojiangensis sp. nov., and Ralstonia soli sp. nov., isolated from tobacco fields, are three novel species in the family Burkholderiaceae.</title>
        <authorList>
            <person name="Lu C.H."/>
            <person name="Zhang Y.Y."/>
            <person name="Jiang N."/>
            <person name="Chen W."/>
            <person name="Shao X."/>
            <person name="Zhao Z.M."/>
            <person name="Lu W.L."/>
            <person name="Hu X."/>
            <person name="Xi Y.X."/>
            <person name="Zou S.Y."/>
            <person name="Wei Q.J."/>
            <person name="Lin Z.L."/>
            <person name="Gong L."/>
            <person name="Gai X.T."/>
            <person name="Zhang L.Q."/>
            <person name="Li J.Y."/>
            <person name="Jin Y."/>
            <person name="Xia Z.Y."/>
        </authorList>
    </citation>
    <scope>NUCLEOTIDE SEQUENCE [LARGE SCALE GENOMIC DNA]</scope>
    <source>
        <strain evidence="6">21YRMH01-3</strain>
    </source>
</reference>
<dbReference type="GO" id="GO:0030288">
    <property type="term" value="C:outer membrane-bounded periplasmic space"/>
    <property type="evidence" value="ECO:0007669"/>
    <property type="project" value="TreeGrafter"/>
</dbReference>
<dbReference type="Gene3D" id="1.10.287.470">
    <property type="entry name" value="Helix hairpin bin"/>
    <property type="match status" value="1"/>
</dbReference>
<evidence type="ECO:0000313" key="6">
    <source>
        <dbReference type="Proteomes" id="UP001162793"/>
    </source>
</evidence>
<feature type="chain" id="PRO_5041440098" evidence="2">
    <location>
        <begin position="24"/>
        <end position="361"/>
    </location>
</feature>
<feature type="signal peptide" evidence="2">
    <location>
        <begin position="1"/>
        <end position="23"/>
    </location>
</feature>